<keyword evidence="2" id="KW-1185">Reference proteome</keyword>
<evidence type="ECO:0000313" key="2">
    <source>
        <dbReference type="Proteomes" id="UP001208570"/>
    </source>
</evidence>
<dbReference type="EMBL" id="JAODUP010000487">
    <property type="protein sequence ID" value="KAK2148674.1"/>
    <property type="molecule type" value="Genomic_DNA"/>
</dbReference>
<evidence type="ECO:0000313" key="1">
    <source>
        <dbReference type="EMBL" id="KAK2148674.1"/>
    </source>
</evidence>
<dbReference type="Proteomes" id="UP001208570">
    <property type="component" value="Unassembled WGS sequence"/>
</dbReference>
<name>A0AAD9MZF8_9ANNE</name>
<gene>
    <name evidence="1" type="ORF">LSH36_487g01032</name>
</gene>
<reference evidence="1" key="1">
    <citation type="journal article" date="2023" name="Mol. Biol. Evol.">
        <title>Third-Generation Sequencing Reveals the Adaptive Role of the Epigenome in Three Deep-Sea Polychaetes.</title>
        <authorList>
            <person name="Perez M."/>
            <person name="Aroh O."/>
            <person name="Sun Y."/>
            <person name="Lan Y."/>
            <person name="Juniper S.K."/>
            <person name="Young C.R."/>
            <person name="Angers B."/>
            <person name="Qian P.Y."/>
        </authorList>
    </citation>
    <scope>NUCLEOTIDE SEQUENCE</scope>
    <source>
        <strain evidence="1">P08H-3</strain>
    </source>
</reference>
<sequence length="119" mass="14182">MEALTDNRSFLDCDDEFVATESKFSELEHSLNTSCDLMERILEKVNHTKVDIRAAARLVNPECTKVLMRRLLQLRTLYAVYYELSIHQSEQLIFLHDYQLKHEERHPFDYNLDDFVSRD</sequence>
<protein>
    <submittedName>
        <fullName evidence="1">Uncharacterized protein</fullName>
    </submittedName>
</protein>
<organism evidence="1 2">
    <name type="scientific">Paralvinella palmiformis</name>
    <dbReference type="NCBI Taxonomy" id="53620"/>
    <lineage>
        <taxon>Eukaryota</taxon>
        <taxon>Metazoa</taxon>
        <taxon>Spiralia</taxon>
        <taxon>Lophotrochozoa</taxon>
        <taxon>Annelida</taxon>
        <taxon>Polychaeta</taxon>
        <taxon>Sedentaria</taxon>
        <taxon>Canalipalpata</taxon>
        <taxon>Terebellida</taxon>
        <taxon>Terebelliformia</taxon>
        <taxon>Alvinellidae</taxon>
        <taxon>Paralvinella</taxon>
    </lineage>
</organism>
<comment type="caution">
    <text evidence="1">The sequence shown here is derived from an EMBL/GenBank/DDBJ whole genome shotgun (WGS) entry which is preliminary data.</text>
</comment>
<proteinExistence type="predicted"/>
<accession>A0AAD9MZF8</accession>
<dbReference type="AlphaFoldDB" id="A0AAD9MZF8"/>